<name>A0ABV7H2N2_9BURK</name>
<dbReference type="Pfam" id="PF19795">
    <property type="entry name" value="DUF6279"/>
    <property type="match status" value="1"/>
</dbReference>
<keyword evidence="1" id="KW-0449">Lipoprotein</keyword>
<gene>
    <name evidence="1" type="ORF">ACFOEN_10390</name>
</gene>
<protein>
    <submittedName>
        <fullName evidence="1">DUF6279 family lipoprotein</fullName>
    </submittedName>
</protein>
<dbReference type="RefSeq" id="WP_377303642.1">
    <property type="nucleotide sequence ID" value="NZ_CP180191.1"/>
</dbReference>
<sequence length="283" mass="32374">MLTTAGCNGVAVQVSYRNADLVAMSRVDKYLALDDAQDAVARRQMQQFFAWHRYEELPEYSRWLRSLKPQFARAMSTDEFERVIAELERRADRSVARFAEEMAPVVTSLQPRQLAHMRKAMDERTRELTKEYIEPSPAKQREERYDDLLRVAERIWGSLSAEQKRALRAASDARPLDHALFVAERRRVQDDSVATFTKVQKLALPAPRAAGELIALYDRTRPSPDPMRRAYFDQVMRGSAAALAQISASATPAQRKHAQEFLESLATDFDELSRRKVVASRAE</sequence>
<organism evidence="1 2">
    <name type="scientific">Piscinibacterium candidicorallinum</name>
    <dbReference type="NCBI Taxonomy" id="1793872"/>
    <lineage>
        <taxon>Bacteria</taxon>
        <taxon>Pseudomonadati</taxon>
        <taxon>Pseudomonadota</taxon>
        <taxon>Betaproteobacteria</taxon>
        <taxon>Burkholderiales</taxon>
        <taxon>Piscinibacterium</taxon>
    </lineage>
</organism>
<evidence type="ECO:0000313" key="1">
    <source>
        <dbReference type="EMBL" id="MFC3148050.1"/>
    </source>
</evidence>
<accession>A0ABV7H2N2</accession>
<evidence type="ECO:0000313" key="2">
    <source>
        <dbReference type="Proteomes" id="UP001595556"/>
    </source>
</evidence>
<keyword evidence="2" id="KW-1185">Reference proteome</keyword>
<proteinExistence type="predicted"/>
<comment type="caution">
    <text evidence="1">The sequence shown here is derived from an EMBL/GenBank/DDBJ whole genome shotgun (WGS) entry which is preliminary data.</text>
</comment>
<reference evidence="2" key="1">
    <citation type="journal article" date="2019" name="Int. J. Syst. Evol. Microbiol.">
        <title>The Global Catalogue of Microorganisms (GCM) 10K type strain sequencing project: providing services to taxonomists for standard genome sequencing and annotation.</title>
        <authorList>
            <consortium name="The Broad Institute Genomics Platform"/>
            <consortium name="The Broad Institute Genome Sequencing Center for Infectious Disease"/>
            <person name="Wu L."/>
            <person name="Ma J."/>
        </authorList>
    </citation>
    <scope>NUCLEOTIDE SEQUENCE [LARGE SCALE GENOMIC DNA]</scope>
    <source>
        <strain evidence="2">KCTC 52168</strain>
    </source>
</reference>
<dbReference type="Proteomes" id="UP001595556">
    <property type="component" value="Unassembled WGS sequence"/>
</dbReference>
<dbReference type="EMBL" id="JBHRTI010000004">
    <property type="protein sequence ID" value="MFC3148050.1"/>
    <property type="molecule type" value="Genomic_DNA"/>
</dbReference>